<keyword evidence="3" id="KW-1185">Reference proteome</keyword>
<keyword evidence="1" id="KW-0472">Membrane</keyword>
<evidence type="ECO:0000256" key="1">
    <source>
        <dbReference type="SAM" id="Phobius"/>
    </source>
</evidence>
<dbReference type="EMBL" id="FWEY01000004">
    <property type="protein sequence ID" value="SLM51962.1"/>
    <property type="molecule type" value="Genomic_DNA"/>
</dbReference>
<dbReference type="AlphaFoldDB" id="A0A1W1IG23"/>
<name>A0A1W1IG23_9LACT</name>
<accession>A0A1W1IG23</accession>
<dbReference type="RefSeq" id="WP_245830685.1">
    <property type="nucleotide sequence ID" value="NZ_FONM01000018.1"/>
</dbReference>
<dbReference type="Proteomes" id="UP000195985">
    <property type="component" value="Unassembled WGS sequence"/>
</dbReference>
<gene>
    <name evidence="2" type="ORF">TPAS_1642</name>
</gene>
<proteinExistence type="predicted"/>
<reference evidence="3" key="1">
    <citation type="submission" date="2016-04" db="EMBL/GenBank/DDBJ databases">
        <authorList>
            <person name="Strepis N."/>
        </authorList>
    </citation>
    <scope>NUCLEOTIDE SEQUENCE [LARGE SCALE GENOMIC DNA]</scope>
</reference>
<evidence type="ECO:0000313" key="3">
    <source>
        <dbReference type="Proteomes" id="UP000195985"/>
    </source>
</evidence>
<organism evidence="2 3">
    <name type="scientific">Trichococcus pasteurii</name>
    <dbReference type="NCBI Taxonomy" id="43064"/>
    <lineage>
        <taxon>Bacteria</taxon>
        <taxon>Bacillati</taxon>
        <taxon>Bacillota</taxon>
        <taxon>Bacilli</taxon>
        <taxon>Lactobacillales</taxon>
        <taxon>Carnobacteriaceae</taxon>
        <taxon>Trichococcus</taxon>
    </lineage>
</organism>
<sequence length="104" mass="12301">MSVHLGFHWNRMIGMMRRRKKKESSVSAKLLRSLTAVFVAYGVYAFIFREIGTYMLLQSQFVYFDFEEPLMLFFLDYVAIMGLFICIGHYAEVLLRGRKRKARS</sequence>
<keyword evidence="1" id="KW-0812">Transmembrane</keyword>
<dbReference type="STRING" id="43064.SAMN04488086_11845"/>
<evidence type="ECO:0000313" key="2">
    <source>
        <dbReference type="EMBL" id="SLM51962.1"/>
    </source>
</evidence>
<protein>
    <submittedName>
        <fullName evidence="2">Uncharacterized protein</fullName>
    </submittedName>
</protein>
<feature type="transmembrane region" description="Helical" evidence="1">
    <location>
        <begin position="69"/>
        <end position="91"/>
    </location>
</feature>
<keyword evidence="1" id="KW-1133">Transmembrane helix</keyword>